<organism evidence="1 2">
    <name type="scientific">Pristionchus fissidentatus</name>
    <dbReference type="NCBI Taxonomy" id="1538716"/>
    <lineage>
        <taxon>Eukaryota</taxon>
        <taxon>Metazoa</taxon>
        <taxon>Ecdysozoa</taxon>
        <taxon>Nematoda</taxon>
        <taxon>Chromadorea</taxon>
        <taxon>Rhabditida</taxon>
        <taxon>Rhabditina</taxon>
        <taxon>Diplogasteromorpha</taxon>
        <taxon>Diplogasteroidea</taxon>
        <taxon>Neodiplogasteridae</taxon>
        <taxon>Pristionchus</taxon>
    </lineage>
</organism>
<protein>
    <submittedName>
        <fullName evidence="1">Uncharacterized protein</fullName>
    </submittedName>
</protein>
<dbReference type="EMBL" id="BTSY01000006">
    <property type="protein sequence ID" value="GMT33679.1"/>
    <property type="molecule type" value="Genomic_DNA"/>
</dbReference>
<gene>
    <name evidence="1" type="ORF">PFISCL1PPCAC_24976</name>
</gene>
<comment type="caution">
    <text evidence="1">The sequence shown here is derived from an EMBL/GenBank/DDBJ whole genome shotgun (WGS) entry which is preliminary data.</text>
</comment>
<reference evidence="1" key="1">
    <citation type="submission" date="2023-10" db="EMBL/GenBank/DDBJ databases">
        <title>Genome assembly of Pristionchus species.</title>
        <authorList>
            <person name="Yoshida K."/>
            <person name="Sommer R.J."/>
        </authorList>
    </citation>
    <scope>NUCLEOTIDE SEQUENCE</scope>
    <source>
        <strain evidence="1">RS5133</strain>
    </source>
</reference>
<evidence type="ECO:0000313" key="1">
    <source>
        <dbReference type="EMBL" id="GMT33679.1"/>
    </source>
</evidence>
<evidence type="ECO:0000313" key="2">
    <source>
        <dbReference type="Proteomes" id="UP001432322"/>
    </source>
</evidence>
<proteinExistence type="predicted"/>
<name>A0AAV5WNG9_9BILA</name>
<dbReference type="AlphaFoldDB" id="A0AAV5WNG9"/>
<dbReference type="Proteomes" id="UP001432322">
    <property type="component" value="Unassembled WGS sequence"/>
</dbReference>
<accession>A0AAV5WNG9</accession>
<keyword evidence="2" id="KW-1185">Reference proteome</keyword>
<sequence>IIERQSDTTKARYAGIVAQKETWRNNQYDAHLTPRQREIKKQIQSIMDDLSLSQNEADLKIYRLEKAMMRDYDSNSHSASGSSEEEIYYKRRRRDFPVKYSMPNSK</sequence>
<feature type="non-terminal residue" evidence="1">
    <location>
        <position position="1"/>
    </location>
</feature>